<dbReference type="EMBL" id="CATQJL010000223">
    <property type="protein sequence ID" value="CAJ0599773.1"/>
    <property type="molecule type" value="Genomic_DNA"/>
</dbReference>
<feature type="signal peptide" evidence="1">
    <location>
        <begin position="1"/>
        <end position="17"/>
    </location>
</feature>
<gene>
    <name evidence="2" type="ORF">CYNAS_LOCUS11751</name>
    <name evidence="3" type="ORF">CYNAS_LOCUS11756</name>
</gene>
<evidence type="ECO:0000256" key="1">
    <source>
        <dbReference type="SAM" id="SignalP"/>
    </source>
</evidence>
<dbReference type="Proteomes" id="UP001176961">
    <property type="component" value="Unassembled WGS sequence"/>
</dbReference>
<evidence type="ECO:0000313" key="3">
    <source>
        <dbReference type="EMBL" id="CAJ0599773.1"/>
    </source>
</evidence>
<evidence type="ECO:0000313" key="4">
    <source>
        <dbReference type="Proteomes" id="UP001176961"/>
    </source>
</evidence>
<dbReference type="AlphaFoldDB" id="A0AA36GWU1"/>
<keyword evidence="1" id="KW-0732">Signal</keyword>
<protein>
    <submittedName>
        <fullName evidence="3">Uncharacterized protein</fullName>
    </submittedName>
</protein>
<sequence>MKLFLLLASWMPAFVTCAMYSSENQKFICVTITSTQEIPRGSPYPGFAYDATVMAGTHGIVAGNKITVRSDFWELEPGEKYWLKGEANDSNTCYDTLK</sequence>
<name>A0AA36GWU1_CYLNA</name>
<proteinExistence type="predicted"/>
<organism evidence="3 4">
    <name type="scientific">Cylicocyclus nassatus</name>
    <name type="common">Nematode worm</name>
    <dbReference type="NCBI Taxonomy" id="53992"/>
    <lineage>
        <taxon>Eukaryota</taxon>
        <taxon>Metazoa</taxon>
        <taxon>Ecdysozoa</taxon>
        <taxon>Nematoda</taxon>
        <taxon>Chromadorea</taxon>
        <taxon>Rhabditida</taxon>
        <taxon>Rhabditina</taxon>
        <taxon>Rhabditomorpha</taxon>
        <taxon>Strongyloidea</taxon>
        <taxon>Strongylidae</taxon>
        <taxon>Cylicocyclus</taxon>
    </lineage>
</organism>
<keyword evidence="4" id="KW-1185">Reference proteome</keyword>
<feature type="chain" id="PRO_5041589009" evidence="1">
    <location>
        <begin position="18"/>
        <end position="98"/>
    </location>
</feature>
<evidence type="ECO:0000313" key="2">
    <source>
        <dbReference type="EMBL" id="CAJ0599768.1"/>
    </source>
</evidence>
<dbReference type="EMBL" id="CATQJL010000223">
    <property type="protein sequence ID" value="CAJ0599768.1"/>
    <property type="molecule type" value="Genomic_DNA"/>
</dbReference>
<accession>A0AA36GWU1</accession>
<comment type="caution">
    <text evidence="3">The sequence shown here is derived from an EMBL/GenBank/DDBJ whole genome shotgun (WGS) entry which is preliminary data.</text>
</comment>
<reference evidence="3" key="1">
    <citation type="submission" date="2023-07" db="EMBL/GenBank/DDBJ databases">
        <authorList>
            <consortium name="CYATHOMIX"/>
        </authorList>
    </citation>
    <scope>NUCLEOTIDE SEQUENCE</scope>
    <source>
        <strain evidence="3">N/A</strain>
    </source>
</reference>